<proteinExistence type="inferred from homology"/>
<dbReference type="Pfam" id="PF01909">
    <property type="entry name" value="NTP_transf_2"/>
    <property type="match status" value="1"/>
</dbReference>
<dbReference type="OrthoDB" id="9809668at2"/>
<dbReference type="SUPFAM" id="SSF81301">
    <property type="entry name" value="Nucleotidyltransferase"/>
    <property type="match status" value="1"/>
</dbReference>
<dbReference type="EMBL" id="LPVJ01000054">
    <property type="protein sequence ID" value="KUO95298.1"/>
    <property type="molecule type" value="Genomic_DNA"/>
</dbReference>
<keyword evidence="4" id="KW-0548">Nucleotidyltransferase</keyword>
<dbReference type="PANTHER" id="PTHR33571:SF14">
    <property type="entry name" value="PROTEIN ADENYLYLTRANSFERASE MJ0435-RELATED"/>
    <property type="match status" value="1"/>
</dbReference>
<evidence type="ECO:0000256" key="1">
    <source>
        <dbReference type="ARBA" id="ARBA00001946"/>
    </source>
</evidence>
<comment type="cofactor">
    <cofactor evidence="1">
        <name>Mg(2+)</name>
        <dbReference type="ChEBI" id="CHEBI:18420"/>
    </cofactor>
</comment>
<evidence type="ECO:0000256" key="9">
    <source>
        <dbReference type="ARBA" id="ARBA00038276"/>
    </source>
</evidence>
<keyword evidence="12" id="KW-1185">Reference proteome</keyword>
<name>A0A117SXH2_9BACL</name>
<evidence type="ECO:0000256" key="8">
    <source>
        <dbReference type="ARBA" id="ARBA00022842"/>
    </source>
</evidence>
<dbReference type="Gene3D" id="3.30.460.10">
    <property type="entry name" value="Beta Polymerase, domain 2"/>
    <property type="match status" value="1"/>
</dbReference>
<sequence length="93" mass="10928">MNQKILDKRYRIYDIAKKYEAKNIRIFGSQLRGSERQNSDIDLIVEFGEPNLLDRIRMKHDLEEELGMSVDLLTDDSLHPLLRDEILSEAKPL</sequence>
<keyword evidence="6" id="KW-0547">Nucleotide-binding</keyword>
<keyword evidence="2" id="KW-1277">Toxin-antitoxin system</keyword>
<dbReference type="InterPro" id="IPR002934">
    <property type="entry name" value="Polymerase_NTP_transf_dom"/>
</dbReference>
<comment type="caution">
    <text evidence="11">The sequence shown here is derived from an EMBL/GenBank/DDBJ whole genome shotgun (WGS) entry which is preliminary data.</text>
</comment>
<accession>A0A117SXH2</accession>
<evidence type="ECO:0000256" key="4">
    <source>
        <dbReference type="ARBA" id="ARBA00022695"/>
    </source>
</evidence>
<keyword evidence="8" id="KW-0460">Magnesium</keyword>
<dbReference type="PANTHER" id="PTHR33571">
    <property type="entry name" value="SSL8005 PROTEIN"/>
    <property type="match status" value="1"/>
</dbReference>
<protein>
    <submittedName>
        <fullName evidence="11">DNA polymerase</fullName>
    </submittedName>
</protein>
<evidence type="ECO:0000313" key="12">
    <source>
        <dbReference type="Proteomes" id="UP000053557"/>
    </source>
</evidence>
<dbReference type="Proteomes" id="UP000053557">
    <property type="component" value="Unassembled WGS sequence"/>
</dbReference>
<evidence type="ECO:0000256" key="5">
    <source>
        <dbReference type="ARBA" id="ARBA00022723"/>
    </source>
</evidence>
<evidence type="ECO:0000256" key="6">
    <source>
        <dbReference type="ARBA" id="ARBA00022741"/>
    </source>
</evidence>
<feature type="domain" description="Polymerase nucleotidyl transferase" evidence="10">
    <location>
        <begin position="17"/>
        <end position="91"/>
    </location>
</feature>
<keyword evidence="5" id="KW-0479">Metal-binding</keyword>
<dbReference type="GO" id="GO:0046872">
    <property type="term" value="F:metal ion binding"/>
    <property type="evidence" value="ECO:0007669"/>
    <property type="project" value="UniProtKB-KW"/>
</dbReference>
<organism evidence="11 12">
    <name type="scientific">Ferroacidibacillus organovorans</name>
    <dbReference type="NCBI Taxonomy" id="1765683"/>
    <lineage>
        <taxon>Bacteria</taxon>
        <taxon>Bacillati</taxon>
        <taxon>Bacillota</taxon>
        <taxon>Bacilli</taxon>
        <taxon>Bacillales</taxon>
        <taxon>Alicyclobacillaceae</taxon>
        <taxon>Ferroacidibacillus</taxon>
    </lineage>
</organism>
<dbReference type="CDD" id="cd05403">
    <property type="entry name" value="NT_KNTase_like"/>
    <property type="match status" value="1"/>
</dbReference>
<evidence type="ECO:0000256" key="7">
    <source>
        <dbReference type="ARBA" id="ARBA00022840"/>
    </source>
</evidence>
<keyword evidence="3" id="KW-0808">Transferase</keyword>
<evidence type="ECO:0000259" key="10">
    <source>
        <dbReference type="Pfam" id="PF01909"/>
    </source>
</evidence>
<dbReference type="GO" id="GO:0005524">
    <property type="term" value="F:ATP binding"/>
    <property type="evidence" value="ECO:0007669"/>
    <property type="project" value="UniProtKB-KW"/>
</dbReference>
<evidence type="ECO:0000313" key="11">
    <source>
        <dbReference type="EMBL" id="KUO95298.1"/>
    </source>
</evidence>
<keyword evidence="7" id="KW-0067">ATP-binding</keyword>
<gene>
    <name evidence="11" type="ORF">ATW55_13875</name>
</gene>
<dbReference type="InterPro" id="IPR043519">
    <property type="entry name" value="NT_sf"/>
</dbReference>
<comment type="similarity">
    <text evidence="9">Belongs to the MntA antitoxin family.</text>
</comment>
<evidence type="ECO:0000256" key="3">
    <source>
        <dbReference type="ARBA" id="ARBA00022679"/>
    </source>
</evidence>
<reference evidence="11 12" key="1">
    <citation type="submission" date="2015-12" db="EMBL/GenBank/DDBJ databases">
        <title>Draft genome sequence of Acidibacillus ferrooxidans ITV001, isolated from a chalcopyrite acid mine drainage site in Brazil.</title>
        <authorList>
            <person name="Dall'Agnol H."/>
            <person name="Nancucheo I."/>
            <person name="Johnson B."/>
            <person name="Oliveira R."/>
            <person name="Leite L."/>
            <person name="Pylro V."/>
            <person name="Nunes G.L."/>
            <person name="Tzotzos G."/>
            <person name="Fernandes G.R."/>
            <person name="Dutra J."/>
            <person name="Orellana S.C."/>
            <person name="Oliveira G."/>
        </authorList>
    </citation>
    <scope>NUCLEOTIDE SEQUENCE [LARGE SCALE GENOMIC DNA]</scope>
    <source>
        <strain evidence="12">ITV01</strain>
    </source>
</reference>
<dbReference type="GO" id="GO:0016779">
    <property type="term" value="F:nucleotidyltransferase activity"/>
    <property type="evidence" value="ECO:0007669"/>
    <property type="project" value="UniProtKB-KW"/>
</dbReference>
<evidence type="ECO:0000256" key="2">
    <source>
        <dbReference type="ARBA" id="ARBA00022649"/>
    </source>
</evidence>
<dbReference type="InterPro" id="IPR052038">
    <property type="entry name" value="Type-VII_TA_antitoxin"/>
</dbReference>
<dbReference type="AlphaFoldDB" id="A0A117SXH2"/>